<gene>
    <name evidence="3" type="ORF">EKG83_35870</name>
</gene>
<dbReference type="EMBL" id="CP034550">
    <property type="protein sequence ID" value="QFZ22073.1"/>
    <property type="molecule type" value="Genomic_DNA"/>
</dbReference>
<evidence type="ECO:0000313" key="4">
    <source>
        <dbReference type="Proteomes" id="UP000325787"/>
    </source>
</evidence>
<dbReference type="Proteomes" id="UP000325787">
    <property type="component" value="Chromosome"/>
</dbReference>
<keyword evidence="2" id="KW-0812">Transmembrane</keyword>
<accession>A0A5Q0H7W8</accession>
<organism evidence="3 4">
    <name type="scientific">Saccharothrix syringae</name>
    <name type="common">Nocardiopsis syringae</name>
    <dbReference type="NCBI Taxonomy" id="103733"/>
    <lineage>
        <taxon>Bacteria</taxon>
        <taxon>Bacillati</taxon>
        <taxon>Actinomycetota</taxon>
        <taxon>Actinomycetes</taxon>
        <taxon>Pseudonocardiales</taxon>
        <taxon>Pseudonocardiaceae</taxon>
        <taxon>Saccharothrix</taxon>
    </lineage>
</organism>
<feature type="transmembrane region" description="Helical" evidence="2">
    <location>
        <begin position="41"/>
        <end position="63"/>
    </location>
</feature>
<dbReference type="RefSeq" id="WP_033432529.1">
    <property type="nucleotide sequence ID" value="NZ_CP034550.1"/>
</dbReference>
<protein>
    <submittedName>
        <fullName evidence="3">Uncharacterized protein</fullName>
    </submittedName>
</protein>
<name>A0A5Q0H7W8_SACSY</name>
<keyword evidence="2" id="KW-0472">Membrane</keyword>
<feature type="region of interest" description="Disordered" evidence="1">
    <location>
        <begin position="68"/>
        <end position="98"/>
    </location>
</feature>
<proteinExistence type="predicted"/>
<dbReference type="AlphaFoldDB" id="A0A5Q0H7W8"/>
<evidence type="ECO:0000256" key="2">
    <source>
        <dbReference type="SAM" id="Phobius"/>
    </source>
</evidence>
<sequence length="395" mass="41356">MTLELPPRRPLPPQVRDRMRRRVLGVGGRARHRLSEVGEHLVLPLAAAAVAGVLVAGGLFVALRSSHAGDSSSVGPPSGAPTFRSGGRLAARTDNRPEDADRCGFAVVDVWSTFTLNGRRLVVAGGDRFCELTYTRVSHNRPGVEAVELGQGVLALWRSPTGVLVGRTPAGAVPPGADAPTADPRAAELFVLAPGPARVAFDFTANGQAVRVEADLDRLPGAEWSDSVEHLPPGDAVVARCLDRALQDGATWVGDPGRWLPGADVGPAAHRVLLLRGGEEVVYCQVADDQAVAVHPANRPGTVLLPFSFRYRVDGTVLAQPDGGYVVLAGTVDQARVGALEVADSRGVGGQVSVVAGTFAVWIGGQPVVGGAPDSGFRVRVRDHRGEVVYQDQLG</sequence>
<evidence type="ECO:0000256" key="1">
    <source>
        <dbReference type="SAM" id="MobiDB-lite"/>
    </source>
</evidence>
<dbReference type="KEGG" id="ssyi:EKG83_35870"/>
<evidence type="ECO:0000313" key="3">
    <source>
        <dbReference type="EMBL" id="QFZ22073.1"/>
    </source>
</evidence>
<dbReference type="OrthoDB" id="3671788at2"/>
<keyword evidence="2" id="KW-1133">Transmembrane helix</keyword>
<keyword evidence="4" id="KW-1185">Reference proteome</keyword>
<reference evidence="4" key="1">
    <citation type="journal article" date="2021" name="Curr. Microbiol.">
        <title>Complete genome of nocamycin-producing strain Saccharothrix syringae NRRL B-16468 reveals the biosynthetic potential for secondary metabolites.</title>
        <authorList>
            <person name="Mo X."/>
            <person name="Yang S."/>
        </authorList>
    </citation>
    <scope>NUCLEOTIDE SEQUENCE [LARGE SCALE GENOMIC DNA]</scope>
    <source>
        <strain evidence="4">ATCC 51364 / DSM 43886 / JCM 6844 / KCTC 9398 / NBRC 14523 / NRRL B-16468 / INA 2240</strain>
    </source>
</reference>